<evidence type="ECO:0000313" key="2">
    <source>
        <dbReference type="Proteomes" id="UP000694725"/>
    </source>
</evidence>
<dbReference type="Proteomes" id="UP000694725">
    <property type="component" value="Unplaced"/>
</dbReference>
<sequence length="155" mass="18300">MNNNVDLSSLLYSKFKKDIVKMLKELRKIINKNADPWNKELETLKKDQSKLETKRQPTEWEKIFASDSTDKGLISKMYKHLLKLHTKKKQTTPSKKWAEDLNRHFSKKDIQMAEKHMKRCSASLITREMQIKTTLRDHLTPARMAIIQKSTNNKC</sequence>
<name>A0A8D1XP26_PIG</name>
<evidence type="ECO:0000313" key="1">
    <source>
        <dbReference type="Ensembl" id="ENSSSCP00065009096.1"/>
    </source>
</evidence>
<dbReference type="AlphaFoldDB" id="A0A8D1XP26"/>
<proteinExistence type="predicted"/>
<organism evidence="1 2">
    <name type="scientific">Sus scrofa</name>
    <name type="common">Pig</name>
    <dbReference type="NCBI Taxonomy" id="9823"/>
    <lineage>
        <taxon>Eukaryota</taxon>
        <taxon>Metazoa</taxon>
        <taxon>Chordata</taxon>
        <taxon>Craniata</taxon>
        <taxon>Vertebrata</taxon>
        <taxon>Euteleostomi</taxon>
        <taxon>Mammalia</taxon>
        <taxon>Eutheria</taxon>
        <taxon>Laurasiatheria</taxon>
        <taxon>Artiodactyla</taxon>
        <taxon>Suina</taxon>
        <taxon>Suidae</taxon>
        <taxon>Sus</taxon>
    </lineage>
</organism>
<dbReference type="Ensembl" id="ENSSSCT00065022419.1">
    <property type="protein sequence ID" value="ENSSSCP00065009096.1"/>
    <property type="gene ID" value="ENSSSCG00065016896.1"/>
</dbReference>
<reference evidence="1" key="1">
    <citation type="submission" date="2025-08" db="UniProtKB">
        <authorList>
            <consortium name="Ensembl"/>
        </authorList>
    </citation>
    <scope>IDENTIFICATION</scope>
</reference>
<accession>A0A8D1XP26</accession>
<protein>
    <submittedName>
        <fullName evidence="1">Uncharacterized protein</fullName>
    </submittedName>
</protein>